<feature type="non-terminal residue" evidence="3">
    <location>
        <position position="1"/>
    </location>
</feature>
<dbReference type="InterPro" id="IPR050991">
    <property type="entry name" value="ECM_Regulatory_Proteins"/>
</dbReference>
<evidence type="ECO:0000259" key="2">
    <source>
        <dbReference type="PROSITE" id="PS50853"/>
    </source>
</evidence>
<dbReference type="InterPro" id="IPR013783">
    <property type="entry name" value="Ig-like_fold"/>
</dbReference>
<protein>
    <recommendedName>
        <fullName evidence="2">Fibronectin type-III domain-containing protein</fullName>
    </recommendedName>
</protein>
<dbReference type="PANTHER" id="PTHR46708:SF2">
    <property type="entry name" value="FIBRONECTIN TYPE-III DOMAIN-CONTAINING PROTEIN"/>
    <property type="match status" value="1"/>
</dbReference>
<sequence length="91" mass="9855">AGKTIIVSDETEKTMKVTWQPAPGDVVNYRVTYKPQPGGRQLAAKVPGGTTSTVLRRLTPLTTYDLTVVPVYRSGEGKTREGEGTTCMLDL</sequence>
<dbReference type="Pfam" id="PF00041">
    <property type="entry name" value="fn3"/>
    <property type="match status" value="1"/>
</dbReference>
<dbReference type="PANTHER" id="PTHR46708">
    <property type="entry name" value="TENASCIN"/>
    <property type="match status" value="1"/>
</dbReference>
<organism evidence="3 4">
    <name type="scientific">Xenoophorus captivus</name>
    <dbReference type="NCBI Taxonomy" id="1517983"/>
    <lineage>
        <taxon>Eukaryota</taxon>
        <taxon>Metazoa</taxon>
        <taxon>Chordata</taxon>
        <taxon>Craniata</taxon>
        <taxon>Vertebrata</taxon>
        <taxon>Euteleostomi</taxon>
        <taxon>Actinopterygii</taxon>
        <taxon>Neopterygii</taxon>
        <taxon>Teleostei</taxon>
        <taxon>Neoteleostei</taxon>
        <taxon>Acanthomorphata</taxon>
        <taxon>Ovalentaria</taxon>
        <taxon>Atherinomorphae</taxon>
        <taxon>Cyprinodontiformes</taxon>
        <taxon>Goodeidae</taxon>
        <taxon>Xenoophorus</taxon>
    </lineage>
</organism>
<reference evidence="3 4" key="1">
    <citation type="submission" date="2021-06" db="EMBL/GenBank/DDBJ databases">
        <authorList>
            <person name="Palmer J.M."/>
        </authorList>
    </citation>
    <scope>NUCLEOTIDE SEQUENCE [LARGE SCALE GENOMIC DNA]</scope>
    <source>
        <strain evidence="3 4">XC_2019</strain>
        <tissue evidence="3">Muscle</tissue>
    </source>
</reference>
<keyword evidence="1" id="KW-0677">Repeat</keyword>
<dbReference type="CDD" id="cd00063">
    <property type="entry name" value="FN3"/>
    <property type="match status" value="1"/>
</dbReference>
<feature type="domain" description="Fibronectin type-III" evidence="2">
    <location>
        <begin position="1"/>
        <end position="90"/>
    </location>
</feature>
<dbReference type="EMBL" id="JAHRIN010075630">
    <property type="protein sequence ID" value="MEQ2217026.1"/>
    <property type="molecule type" value="Genomic_DNA"/>
</dbReference>
<evidence type="ECO:0000313" key="3">
    <source>
        <dbReference type="EMBL" id="MEQ2217026.1"/>
    </source>
</evidence>
<gene>
    <name evidence="3" type="ORF">XENOCAPTIV_029713</name>
</gene>
<accession>A0ABV0SAV8</accession>
<evidence type="ECO:0000256" key="1">
    <source>
        <dbReference type="ARBA" id="ARBA00022737"/>
    </source>
</evidence>
<dbReference type="Gene3D" id="2.60.40.10">
    <property type="entry name" value="Immunoglobulins"/>
    <property type="match status" value="1"/>
</dbReference>
<dbReference type="SMART" id="SM00060">
    <property type="entry name" value="FN3"/>
    <property type="match status" value="1"/>
</dbReference>
<dbReference type="InterPro" id="IPR036116">
    <property type="entry name" value="FN3_sf"/>
</dbReference>
<dbReference type="SUPFAM" id="SSF49265">
    <property type="entry name" value="Fibronectin type III"/>
    <property type="match status" value="1"/>
</dbReference>
<dbReference type="Proteomes" id="UP001434883">
    <property type="component" value="Unassembled WGS sequence"/>
</dbReference>
<keyword evidence="4" id="KW-1185">Reference proteome</keyword>
<comment type="caution">
    <text evidence="3">The sequence shown here is derived from an EMBL/GenBank/DDBJ whole genome shotgun (WGS) entry which is preliminary data.</text>
</comment>
<dbReference type="InterPro" id="IPR003961">
    <property type="entry name" value="FN3_dom"/>
</dbReference>
<name>A0ABV0SAV8_9TELE</name>
<dbReference type="PROSITE" id="PS50853">
    <property type="entry name" value="FN3"/>
    <property type="match status" value="1"/>
</dbReference>
<proteinExistence type="predicted"/>
<evidence type="ECO:0000313" key="4">
    <source>
        <dbReference type="Proteomes" id="UP001434883"/>
    </source>
</evidence>